<evidence type="ECO:0000313" key="1">
    <source>
        <dbReference type="EMBL" id="KAI7990002.1"/>
    </source>
</evidence>
<keyword evidence="2" id="KW-1185">Reference proteome</keyword>
<accession>A0ACC0FPF6</accession>
<organism evidence="1 2">
    <name type="scientific">Camellia lanceoleosa</name>
    <dbReference type="NCBI Taxonomy" id="1840588"/>
    <lineage>
        <taxon>Eukaryota</taxon>
        <taxon>Viridiplantae</taxon>
        <taxon>Streptophyta</taxon>
        <taxon>Embryophyta</taxon>
        <taxon>Tracheophyta</taxon>
        <taxon>Spermatophyta</taxon>
        <taxon>Magnoliopsida</taxon>
        <taxon>eudicotyledons</taxon>
        <taxon>Gunneridae</taxon>
        <taxon>Pentapetalae</taxon>
        <taxon>asterids</taxon>
        <taxon>Ericales</taxon>
        <taxon>Theaceae</taxon>
        <taxon>Camellia</taxon>
    </lineage>
</organism>
<dbReference type="EMBL" id="CM045771">
    <property type="protein sequence ID" value="KAI7990002.1"/>
    <property type="molecule type" value="Genomic_DNA"/>
</dbReference>
<name>A0ACC0FPF6_9ERIC</name>
<gene>
    <name evidence="1" type="ORF">LOK49_LG13G02276</name>
</gene>
<protein>
    <submittedName>
        <fullName evidence="1">Uncharacterized protein</fullName>
    </submittedName>
</protein>
<evidence type="ECO:0000313" key="2">
    <source>
        <dbReference type="Proteomes" id="UP001060215"/>
    </source>
</evidence>
<reference evidence="1 2" key="1">
    <citation type="journal article" date="2022" name="Plant J.">
        <title>Chromosome-level genome of Camellia lanceoleosa provides a valuable resource for understanding genome evolution and self-incompatibility.</title>
        <authorList>
            <person name="Gong W."/>
            <person name="Xiao S."/>
            <person name="Wang L."/>
            <person name="Liao Z."/>
            <person name="Chang Y."/>
            <person name="Mo W."/>
            <person name="Hu G."/>
            <person name="Li W."/>
            <person name="Zhao G."/>
            <person name="Zhu H."/>
            <person name="Hu X."/>
            <person name="Ji K."/>
            <person name="Xiang X."/>
            <person name="Song Q."/>
            <person name="Yuan D."/>
            <person name="Jin S."/>
            <person name="Zhang L."/>
        </authorList>
    </citation>
    <scope>NUCLEOTIDE SEQUENCE [LARGE SCALE GENOMIC DNA]</scope>
    <source>
        <strain evidence="1">SQ_2022a</strain>
    </source>
</reference>
<sequence length="120" mass="13761">MLVQVVLEACKAFLVRLLLDNRTYHSMSYMGTYRFAFKVETTRTPAYCKIDGVQTDVLIKELLSNRAALLFGTFMEDETRSWLKQSYEKTENHVEKNEKHVEKKELEVGSSNVGTGLSFG</sequence>
<comment type="caution">
    <text evidence="1">The sequence shown here is derived from an EMBL/GenBank/DDBJ whole genome shotgun (WGS) entry which is preliminary data.</text>
</comment>
<proteinExistence type="predicted"/>
<dbReference type="Proteomes" id="UP001060215">
    <property type="component" value="Chromosome 14"/>
</dbReference>